<dbReference type="AlphaFoldDB" id="A0AAD2K3G0"/>
<accession>A0AAD2K3G0</accession>
<evidence type="ECO:0000313" key="2">
    <source>
        <dbReference type="EMBL" id="CAK5276758.1"/>
    </source>
</evidence>
<evidence type="ECO:0000256" key="1">
    <source>
        <dbReference type="SAM" id="MobiDB-lite"/>
    </source>
</evidence>
<protein>
    <submittedName>
        <fullName evidence="2">Uncharacterized protein</fullName>
    </submittedName>
</protein>
<comment type="caution">
    <text evidence="2">The sequence shown here is derived from an EMBL/GenBank/DDBJ whole genome shotgun (WGS) entry which is preliminary data.</text>
</comment>
<gene>
    <name evidence="2" type="ORF">MYCIT1_LOCUS25281</name>
</gene>
<name>A0AAD2K3G0_9AGAR</name>
<feature type="compositionally biased region" description="Basic and acidic residues" evidence="1">
    <location>
        <begin position="79"/>
        <end position="92"/>
    </location>
</feature>
<sequence length="247" mass="28410">MRWRWDLALKRHPAKNLLRICAEASACRGTSSRLSKAAMITHSVVCSFRITLQGPSPLKTNRRITCALWRTKLRRALEQSCRRDQEHRDPRPRIHRERQTLGPRQTRRPSRRVYISTVPWGRTRAAHLRQLTADRKHTASHLNLKGRHIPNLSAEVLEADECVSNHLEVRDESGDRGIDFFWVPSSEILARLARLGAVQEEAEVDLVIPGVGVFPSEGGEWNGWQLWVLRARCRGRWKRRGDCVAVS</sequence>
<evidence type="ECO:0000313" key="3">
    <source>
        <dbReference type="Proteomes" id="UP001295794"/>
    </source>
</evidence>
<keyword evidence="3" id="KW-1185">Reference proteome</keyword>
<dbReference type="EMBL" id="CAVNYO010000412">
    <property type="protein sequence ID" value="CAK5276758.1"/>
    <property type="molecule type" value="Genomic_DNA"/>
</dbReference>
<feature type="region of interest" description="Disordered" evidence="1">
    <location>
        <begin position="79"/>
        <end position="109"/>
    </location>
</feature>
<proteinExistence type="predicted"/>
<reference evidence="2" key="1">
    <citation type="submission" date="2023-11" db="EMBL/GenBank/DDBJ databases">
        <authorList>
            <person name="De Vega J J."/>
            <person name="De Vega J J."/>
        </authorList>
    </citation>
    <scope>NUCLEOTIDE SEQUENCE</scope>
</reference>
<dbReference type="Proteomes" id="UP001295794">
    <property type="component" value="Unassembled WGS sequence"/>
</dbReference>
<organism evidence="2 3">
    <name type="scientific">Mycena citricolor</name>
    <dbReference type="NCBI Taxonomy" id="2018698"/>
    <lineage>
        <taxon>Eukaryota</taxon>
        <taxon>Fungi</taxon>
        <taxon>Dikarya</taxon>
        <taxon>Basidiomycota</taxon>
        <taxon>Agaricomycotina</taxon>
        <taxon>Agaricomycetes</taxon>
        <taxon>Agaricomycetidae</taxon>
        <taxon>Agaricales</taxon>
        <taxon>Marasmiineae</taxon>
        <taxon>Mycenaceae</taxon>
        <taxon>Mycena</taxon>
    </lineage>
</organism>